<dbReference type="InterPro" id="IPR039340">
    <property type="entry name" value="Tfc4/TFIIIC-102/Sfc4"/>
</dbReference>
<dbReference type="InterPro" id="IPR011990">
    <property type="entry name" value="TPR-like_helical_dom_sf"/>
</dbReference>
<dbReference type="SMART" id="SM00028">
    <property type="entry name" value="TPR"/>
    <property type="match status" value="4"/>
</dbReference>
<dbReference type="InterPro" id="IPR019734">
    <property type="entry name" value="TPR_rpt"/>
</dbReference>
<dbReference type="Pfam" id="PF14559">
    <property type="entry name" value="TPR_19"/>
    <property type="match status" value="1"/>
</dbReference>
<dbReference type="EMBL" id="OD002507">
    <property type="protein sequence ID" value="CAD7405398.1"/>
    <property type="molecule type" value="Genomic_DNA"/>
</dbReference>
<reference evidence="3" key="1">
    <citation type="submission" date="2020-11" db="EMBL/GenBank/DDBJ databases">
        <authorList>
            <person name="Tran Van P."/>
        </authorList>
    </citation>
    <scope>NUCLEOTIDE SEQUENCE</scope>
</reference>
<feature type="region of interest" description="Disordered" evidence="2">
    <location>
        <begin position="67"/>
        <end position="88"/>
    </location>
</feature>
<dbReference type="GO" id="GO:0000127">
    <property type="term" value="C:transcription factor TFIIIC complex"/>
    <property type="evidence" value="ECO:0007669"/>
    <property type="project" value="TreeGrafter"/>
</dbReference>
<evidence type="ECO:0000256" key="1">
    <source>
        <dbReference type="PROSITE-ProRule" id="PRU00339"/>
    </source>
</evidence>
<accession>A0A7R9CZS6</accession>
<gene>
    <name evidence="3" type="ORF">TPSB3V08_LOCUS4966</name>
</gene>
<dbReference type="PROSITE" id="PS50005">
    <property type="entry name" value="TPR"/>
    <property type="match status" value="1"/>
</dbReference>
<evidence type="ECO:0008006" key="4">
    <source>
        <dbReference type="Google" id="ProtNLM"/>
    </source>
</evidence>
<evidence type="ECO:0000313" key="3">
    <source>
        <dbReference type="EMBL" id="CAD7405398.1"/>
    </source>
</evidence>
<keyword evidence="1" id="KW-0802">TPR repeat</keyword>
<name>A0A7R9CZS6_TIMPO</name>
<feature type="repeat" description="TPR" evidence="1">
    <location>
        <begin position="239"/>
        <end position="272"/>
    </location>
</feature>
<feature type="compositionally biased region" description="Basic and acidic residues" evidence="2">
    <location>
        <begin position="142"/>
        <end position="152"/>
    </location>
</feature>
<evidence type="ECO:0000256" key="2">
    <source>
        <dbReference type="SAM" id="MobiDB-lite"/>
    </source>
</evidence>
<dbReference type="AlphaFoldDB" id="A0A7R9CZS6"/>
<sequence>MSETSKQEVVENPHQSTDENPSQDTTVQIDASYGTSFQVLEVFNILDVDNLPLNDDEEGTFDIDEATFSESDDEHLPEEEDDDDIDGDIDDYIPHISNEEEKELTNKFLRGELTFTEYAALMDGNEDEIAPDTKKSNLSLPNKEKKRTDKITTDGNTTPQKRFRRSLPPALMGLMGEANLRYARGERDLAVQMCLEIIRQVPTAPEPFETLAVLYEELGAPDKSLQFALIAAHLRPKDVDQWIRLAVMSEEQENIKQAITCYSKAIKADPHNIDLHLKRASLIELTGEKKIALIRYMKLLEIVSAEKGALVLDIAKMVAHKFHEDNELGKAKDAMEIAFKKVPGLITSEEVNLILELMLNLKEYKNCLEVLVQFCGIEIDLLKNETTNPDTKNPIFEIVKCKIPDSLGIDLFVKTTIVLIYLKAFHLVDDLVCMLLKENPDEAGDLYLDVAEAFMAVSKYENALQLLNPLVESSNYSLAAVWLRQAECLKACNQLPEAANAYRVVISLAPQHLEARIVLSGLLKELGEWDEALAVLEQDPNAEILDPKLLYERCLLLKNSGRIDDFLAIGQLLLSRHCVSIRHRDEMGALTRQRRFSKKAEALKEIRSSRGESNMDVDAPNFGDLKTDTPSTEQEYQLLRDLCETCLKHEKLDLMQRLAFSALGSKRFHSDLNKIREIEFICLLACLYNEDAFYGYNLARDHLTRDLKLKRNWNIFNLIIQRADDVRHNRFIMRLLFRNPNHQALSILHANNCLVSGTYKYALSEYVAAFSREEGPMLAFLVAVTLFQMACQKFSAKKHSLVNQGLCVYVEIPATTREGRLPRKLLQHRSSFPPTRLATSSNSSV</sequence>
<dbReference type="GO" id="GO:0006383">
    <property type="term" value="P:transcription by RNA polymerase III"/>
    <property type="evidence" value="ECO:0007669"/>
    <property type="project" value="InterPro"/>
</dbReference>
<proteinExistence type="predicted"/>
<dbReference type="SUPFAM" id="SSF48452">
    <property type="entry name" value="TPR-like"/>
    <property type="match status" value="2"/>
</dbReference>
<feature type="region of interest" description="Disordered" evidence="2">
    <location>
        <begin position="1"/>
        <end position="28"/>
    </location>
</feature>
<protein>
    <recommendedName>
        <fullName evidence="4">General transcription factor 3C polypeptide 3</fullName>
    </recommendedName>
</protein>
<feature type="compositionally biased region" description="Polar residues" evidence="2">
    <location>
        <begin position="13"/>
        <end position="28"/>
    </location>
</feature>
<dbReference type="Gene3D" id="1.25.40.10">
    <property type="entry name" value="Tetratricopeptide repeat domain"/>
    <property type="match status" value="2"/>
</dbReference>
<dbReference type="PANTHER" id="PTHR23082:SF0">
    <property type="entry name" value="GENERAL TRANSCRIPTION FACTOR 3C POLYPEPTIDE 3"/>
    <property type="match status" value="1"/>
</dbReference>
<feature type="compositionally biased region" description="Basic and acidic residues" evidence="2">
    <location>
        <begin position="1"/>
        <end position="11"/>
    </location>
</feature>
<feature type="region of interest" description="Disordered" evidence="2">
    <location>
        <begin position="128"/>
        <end position="163"/>
    </location>
</feature>
<dbReference type="PANTHER" id="PTHR23082">
    <property type="entry name" value="TRANSCRIPTION INITIATION FACTOR IIIC TFIIIC , POLYPEPTIDE 3-RELATED"/>
    <property type="match status" value="1"/>
</dbReference>
<organism evidence="3">
    <name type="scientific">Timema poppense</name>
    <name type="common">Walking stick</name>
    <dbReference type="NCBI Taxonomy" id="170557"/>
    <lineage>
        <taxon>Eukaryota</taxon>
        <taxon>Metazoa</taxon>
        <taxon>Ecdysozoa</taxon>
        <taxon>Arthropoda</taxon>
        <taxon>Hexapoda</taxon>
        <taxon>Insecta</taxon>
        <taxon>Pterygota</taxon>
        <taxon>Neoptera</taxon>
        <taxon>Polyneoptera</taxon>
        <taxon>Phasmatodea</taxon>
        <taxon>Timematodea</taxon>
        <taxon>Timematoidea</taxon>
        <taxon>Timematidae</taxon>
        <taxon>Timema</taxon>
    </lineage>
</organism>